<gene>
    <name evidence="2" type="ORF">ACJ73_08193</name>
</gene>
<accession>A0A1J9PW03</accession>
<organism evidence="2 3">
    <name type="scientific">Blastomyces percursus</name>
    <dbReference type="NCBI Taxonomy" id="1658174"/>
    <lineage>
        <taxon>Eukaryota</taxon>
        <taxon>Fungi</taxon>
        <taxon>Dikarya</taxon>
        <taxon>Ascomycota</taxon>
        <taxon>Pezizomycotina</taxon>
        <taxon>Eurotiomycetes</taxon>
        <taxon>Eurotiomycetidae</taxon>
        <taxon>Onygenales</taxon>
        <taxon>Ajellomycetaceae</taxon>
        <taxon>Blastomyces</taxon>
    </lineage>
</organism>
<evidence type="ECO:0000313" key="2">
    <source>
        <dbReference type="EMBL" id="OJD20470.1"/>
    </source>
</evidence>
<feature type="region of interest" description="Disordered" evidence="1">
    <location>
        <begin position="15"/>
        <end position="34"/>
    </location>
</feature>
<comment type="caution">
    <text evidence="2">The sequence shown here is derived from an EMBL/GenBank/DDBJ whole genome shotgun (WGS) entry which is preliminary data.</text>
</comment>
<dbReference type="STRING" id="1658174.A0A1J9PW03"/>
<dbReference type="VEuPathDB" id="FungiDB:ACJ73_08193"/>
<sequence>MANVPNYAVVQEDVGTKPSASPCSHECNPETNEGTTAPIECNALAFSETRQLTYKELIAEGEDKLHEKLRTKRGRPLGWAMIMAKRIPAMIDCGALYGIPYDIHAAQIGISGTPEGKRI</sequence>
<dbReference type="Proteomes" id="UP000242791">
    <property type="component" value="Unassembled WGS sequence"/>
</dbReference>
<dbReference type="AlphaFoldDB" id="A0A1J9PW03"/>
<dbReference type="OrthoDB" id="260807at2759"/>
<evidence type="ECO:0000256" key="1">
    <source>
        <dbReference type="SAM" id="MobiDB-lite"/>
    </source>
</evidence>
<dbReference type="EMBL" id="LGTZ01001858">
    <property type="protein sequence ID" value="OJD20470.1"/>
    <property type="molecule type" value="Genomic_DNA"/>
</dbReference>
<evidence type="ECO:0000313" key="3">
    <source>
        <dbReference type="Proteomes" id="UP000242791"/>
    </source>
</evidence>
<protein>
    <submittedName>
        <fullName evidence="2">Uncharacterized protein</fullName>
    </submittedName>
</protein>
<keyword evidence="3" id="KW-1185">Reference proteome</keyword>
<proteinExistence type="predicted"/>
<reference evidence="2 3" key="1">
    <citation type="submission" date="2015-08" db="EMBL/GenBank/DDBJ databases">
        <title>Emmonsia species relationships and genome sequence.</title>
        <authorList>
            <person name="Cuomo C.A."/>
            <person name="Schwartz I.S."/>
            <person name="Kenyon C."/>
            <person name="De Hoog G.S."/>
            <person name="Govender N.P."/>
            <person name="Botha A."/>
            <person name="Moreno L."/>
            <person name="De Vries M."/>
            <person name="Munoz J.F."/>
            <person name="Stielow J.B."/>
        </authorList>
    </citation>
    <scope>NUCLEOTIDE SEQUENCE [LARGE SCALE GENOMIC DNA]</scope>
    <source>
        <strain evidence="2 3">EI222</strain>
    </source>
</reference>
<name>A0A1J9PW03_9EURO</name>